<dbReference type="InterPro" id="IPR010982">
    <property type="entry name" value="Lambda_DNA-bd_dom_sf"/>
</dbReference>
<dbReference type="SMART" id="SM00530">
    <property type="entry name" value="HTH_XRE"/>
    <property type="match status" value="1"/>
</dbReference>
<keyword evidence="3" id="KW-1185">Reference proteome</keyword>
<dbReference type="OrthoDB" id="7365273at2"/>
<name>A0A160N407_9GAMM</name>
<dbReference type="SUPFAM" id="SSF47413">
    <property type="entry name" value="lambda repressor-like DNA-binding domains"/>
    <property type="match status" value="1"/>
</dbReference>
<dbReference type="GO" id="GO:0003677">
    <property type="term" value="F:DNA binding"/>
    <property type="evidence" value="ECO:0007669"/>
    <property type="project" value="InterPro"/>
</dbReference>
<dbReference type="Gene3D" id="1.10.260.40">
    <property type="entry name" value="lambda repressor-like DNA-binding domains"/>
    <property type="match status" value="1"/>
</dbReference>
<dbReference type="AlphaFoldDB" id="A0A160N407"/>
<feature type="domain" description="HTH cro/C1-type" evidence="1">
    <location>
        <begin position="24"/>
        <end position="83"/>
    </location>
</feature>
<sequence length="112" mass="12687">MARSRNRTYSRYTQHALNLLGSLLRASRIERKVSTQALAERAGISRDLLYRIEKGDPRCEIGVVFELAAILGVSLFEPDVGALQKHGREIEDRLTLLPKTVHAPRDEVKDDF</sequence>
<evidence type="ECO:0000313" key="3">
    <source>
        <dbReference type="Proteomes" id="UP000077255"/>
    </source>
</evidence>
<dbReference type="CDD" id="cd00093">
    <property type="entry name" value="HTH_XRE"/>
    <property type="match status" value="1"/>
</dbReference>
<dbReference type="RefSeq" id="WP_063673641.1">
    <property type="nucleotide sequence ID" value="NZ_CP014841.1"/>
</dbReference>
<reference evidence="2 3" key="1">
    <citation type="submission" date="2016-02" db="EMBL/GenBank/DDBJ databases">
        <title>Complete genome sequencing and analysis of ATSB10, Dyella thiooxydans isolated from rhizosphere soil of sunflower (Helianthus annuus L.).</title>
        <authorList>
            <person name="Lee Y."/>
            <person name="Hwangbo K."/>
            <person name="Chung H."/>
            <person name="Yoo J."/>
            <person name="Kim K.Y."/>
            <person name="Sa T.M."/>
            <person name="Um Y."/>
            <person name="Madhaiyan M."/>
        </authorList>
    </citation>
    <scope>NUCLEOTIDE SEQUENCE [LARGE SCALE GENOMIC DNA]</scope>
    <source>
        <strain evidence="2 3">ATSB10</strain>
    </source>
</reference>
<dbReference type="InterPro" id="IPR001387">
    <property type="entry name" value="Cro/C1-type_HTH"/>
</dbReference>
<dbReference type="EMBL" id="CP014841">
    <property type="protein sequence ID" value="AND70630.1"/>
    <property type="molecule type" value="Genomic_DNA"/>
</dbReference>
<evidence type="ECO:0000259" key="1">
    <source>
        <dbReference type="PROSITE" id="PS50943"/>
    </source>
</evidence>
<dbReference type="Pfam" id="PF13560">
    <property type="entry name" value="HTH_31"/>
    <property type="match status" value="1"/>
</dbReference>
<organism evidence="2 3">
    <name type="scientific">Dyella thiooxydans</name>
    <dbReference type="NCBI Taxonomy" id="445710"/>
    <lineage>
        <taxon>Bacteria</taxon>
        <taxon>Pseudomonadati</taxon>
        <taxon>Pseudomonadota</taxon>
        <taxon>Gammaproteobacteria</taxon>
        <taxon>Lysobacterales</taxon>
        <taxon>Rhodanobacteraceae</taxon>
        <taxon>Dyella</taxon>
    </lineage>
</organism>
<proteinExistence type="predicted"/>
<dbReference type="Proteomes" id="UP000077255">
    <property type="component" value="Chromosome"/>
</dbReference>
<gene>
    <name evidence="2" type="ORF">ATSB10_31760</name>
</gene>
<dbReference type="PROSITE" id="PS50943">
    <property type="entry name" value="HTH_CROC1"/>
    <property type="match status" value="1"/>
</dbReference>
<protein>
    <recommendedName>
        <fullName evidence="1">HTH cro/C1-type domain-containing protein</fullName>
    </recommendedName>
</protein>
<dbReference type="PATRIC" id="fig|445710.3.peg.3176"/>
<dbReference type="STRING" id="445710.ATSB10_31760"/>
<evidence type="ECO:0000313" key="2">
    <source>
        <dbReference type="EMBL" id="AND70630.1"/>
    </source>
</evidence>
<dbReference type="KEGG" id="dtx:ATSB10_31760"/>
<accession>A0A160N407</accession>